<evidence type="ECO:0000313" key="8">
    <source>
        <dbReference type="EMBL" id="MDC5696440.1"/>
    </source>
</evidence>
<keyword evidence="9" id="KW-1185">Reference proteome</keyword>
<feature type="domain" description="RNA polymerase sigma-70 region 2" evidence="6">
    <location>
        <begin position="19"/>
        <end position="85"/>
    </location>
</feature>
<dbReference type="PANTHER" id="PTHR43133:SF25">
    <property type="entry name" value="RNA POLYMERASE SIGMA FACTOR RFAY-RELATED"/>
    <property type="match status" value="1"/>
</dbReference>
<evidence type="ECO:0000256" key="1">
    <source>
        <dbReference type="ARBA" id="ARBA00010641"/>
    </source>
</evidence>
<dbReference type="InterPro" id="IPR039425">
    <property type="entry name" value="RNA_pol_sigma-70-like"/>
</dbReference>
<dbReference type="EMBL" id="JAPFQL010000011">
    <property type="protein sequence ID" value="MDC5696440.1"/>
    <property type="molecule type" value="Genomic_DNA"/>
</dbReference>
<dbReference type="InterPro" id="IPR013325">
    <property type="entry name" value="RNA_pol_sigma_r2"/>
</dbReference>
<evidence type="ECO:0000256" key="5">
    <source>
        <dbReference type="SAM" id="MobiDB-lite"/>
    </source>
</evidence>
<sequence length="191" mass="21451">MSIHETGPPGREERFARLFDHAYAPVLRFVERRVHPSHAEDIVADVFLVAWRRLDELPPDLDDARAWLFGVARRTLLAGLRGQQRQQALAVRIAENSFGDRTAELDVEFLARRMDVAQAWQRLSAVHQEALALAVWDGLDAPRAARVLGISPVAYRLRLSRARKALRAHTQSLPDRTPVRAAEAAAPRSTS</sequence>
<protein>
    <submittedName>
        <fullName evidence="8">Sigma-70 family RNA polymerase sigma factor</fullName>
    </submittedName>
</protein>
<dbReference type="Pfam" id="PF04542">
    <property type="entry name" value="Sigma70_r2"/>
    <property type="match status" value="1"/>
</dbReference>
<dbReference type="InterPro" id="IPR014284">
    <property type="entry name" value="RNA_pol_sigma-70_dom"/>
</dbReference>
<reference evidence="8 9" key="1">
    <citation type="submission" date="2022-11" db="EMBL/GenBank/DDBJ databases">
        <title>Anaerobic phenanthrene biodegradation by a DNRA strain PheN6.</title>
        <authorList>
            <person name="Zhang Z."/>
        </authorList>
    </citation>
    <scope>NUCLEOTIDE SEQUENCE [LARGE SCALE GENOMIC DNA]</scope>
    <source>
        <strain evidence="8 9">PheN6</strain>
    </source>
</reference>
<dbReference type="Gene3D" id="1.10.1740.10">
    <property type="match status" value="1"/>
</dbReference>
<name>A0ABT5GDV3_9MICO</name>
<dbReference type="InterPro" id="IPR036388">
    <property type="entry name" value="WH-like_DNA-bd_sf"/>
</dbReference>
<feature type="domain" description="RNA polymerase sigma factor 70 region 4 type 2" evidence="7">
    <location>
        <begin position="115"/>
        <end position="166"/>
    </location>
</feature>
<proteinExistence type="inferred from homology"/>
<evidence type="ECO:0000256" key="3">
    <source>
        <dbReference type="ARBA" id="ARBA00023082"/>
    </source>
</evidence>
<evidence type="ECO:0000259" key="7">
    <source>
        <dbReference type="Pfam" id="PF08281"/>
    </source>
</evidence>
<keyword evidence="2" id="KW-0805">Transcription regulation</keyword>
<comment type="similarity">
    <text evidence="1">Belongs to the sigma-70 factor family. ECF subfamily.</text>
</comment>
<dbReference type="SUPFAM" id="SSF88659">
    <property type="entry name" value="Sigma3 and sigma4 domains of RNA polymerase sigma factors"/>
    <property type="match status" value="1"/>
</dbReference>
<keyword evidence="4" id="KW-0804">Transcription</keyword>
<accession>A0ABT5GDV3</accession>
<dbReference type="RefSeq" id="WP_272461016.1">
    <property type="nucleotide sequence ID" value="NZ_JAPFQL010000011.1"/>
</dbReference>
<dbReference type="InterPro" id="IPR013249">
    <property type="entry name" value="RNA_pol_sigma70_r4_t2"/>
</dbReference>
<dbReference type="Pfam" id="PF08281">
    <property type="entry name" value="Sigma70_r4_2"/>
    <property type="match status" value="1"/>
</dbReference>
<feature type="region of interest" description="Disordered" evidence="5">
    <location>
        <begin position="168"/>
        <end position="191"/>
    </location>
</feature>
<dbReference type="Gene3D" id="1.10.10.10">
    <property type="entry name" value="Winged helix-like DNA-binding domain superfamily/Winged helix DNA-binding domain"/>
    <property type="match status" value="1"/>
</dbReference>
<organism evidence="8 9">
    <name type="scientific">Intrasporangium calvum</name>
    <dbReference type="NCBI Taxonomy" id="53358"/>
    <lineage>
        <taxon>Bacteria</taxon>
        <taxon>Bacillati</taxon>
        <taxon>Actinomycetota</taxon>
        <taxon>Actinomycetes</taxon>
        <taxon>Micrococcales</taxon>
        <taxon>Intrasporangiaceae</taxon>
        <taxon>Intrasporangium</taxon>
    </lineage>
</organism>
<dbReference type="InterPro" id="IPR013324">
    <property type="entry name" value="RNA_pol_sigma_r3/r4-like"/>
</dbReference>
<dbReference type="SUPFAM" id="SSF88946">
    <property type="entry name" value="Sigma2 domain of RNA polymerase sigma factors"/>
    <property type="match status" value="1"/>
</dbReference>
<keyword evidence="3" id="KW-0731">Sigma factor</keyword>
<dbReference type="PANTHER" id="PTHR43133">
    <property type="entry name" value="RNA POLYMERASE ECF-TYPE SIGMA FACTO"/>
    <property type="match status" value="1"/>
</dbReference>
<evidence type="ECO:0000256" key="2">
    <source>
        <dbReference type="ARBA" id="ARBA00023015"/>
    </source>
</evidence>
<dbReference type="NCBIfam" id="TIGR02937">
    <property type="entry name" value="sigma70-ECF"/>
    <property type="match status" value="1"/>
</dbReference>
<dbReference type="InterPro" id="IPR007627">
    <property type="entry name" value="RNA_pol_sigma70_r2"/>
</dbReference>
<evidence type="ECO:0000313" key="9">
    <source>
        <dbReference type="Proteomes" id="UP001150259"/>
    </source>
</evidence>
<gene>
    <name evidence="8" type="ORF">OO014_04160</name>
</gene>
<comment type="caution">
    <text evidence="8">The sequence shown here is derived from an EMBL/GenBank/DDBJ whole genome shotgun (WGS) entry which is preliminary data.</text>
</comment>
<evidence type="ECO:0000256" key="4">
    <source>
        <dbReference type="ARBA" id="ARBA00023163"/>
    </source>
</evidence>
<dbReference type="Proteomes" id="UP001150259">
    <property type="component" value="Unassembled WGS sequence"/>
</dbReference>
<evidence type="ECO:0000259" key="6">
    <source>
        <dbReference type="Pfam" id="PF04542"/>
    </source>
</evidence>